<dbReference type="InterPro" id="IPR036388">
    <property type="entry name" value="WH-like_DNA-bd_sf"/>
</dbReference>
<dbReference type="SMART" id="SM00345">
    <property type="entry name" value="HTH_GNTR"/>
    <property type="match status" value="1"/>
</dbReference>
<dbReference type="InterPro" id="IPR000524">
    <property type="entry name" value="Tscrpt_reg_HTH_GntR"/>
</dbReference>
<dbReference type="Pfam" id="PF00392">
    <property type="entry name" value="GntR"/>
    <property type="match status" value="1"/>
</dbReference>
<dbReference type="Gene3D" id="1.10.10.10">
    <property type="entry name" value="Winged helix-like DNA-binding domain superfamily/Winged helix DNA-binding domain"/>
    <property type="match status" value="1"/>
</dbReference>
<gene>
    <name evidence="5" type="ORF">ACFQ08_34835</name>
</gene>
<sequence length="284" mass="32002">MDRDDRSRAGDAVTLAHEELRELILSGHLLPGQRLTQRELSDRLGAGRTPVREALRMLEAEGFVVSRANHGITVSGLDLQEAEELFAALLLLQPPLLARAAREISDQALRRMEELSLVMRTLPQEPRDFHRDHAEFHTLPQATFGPTLDRVISDLYLRLSRLQRFYYRGRRIPAFAQELDLAFLEAMRARDGARARRVQELHMLNSAVGLITDADPWHRFGPLIDAAAGVGIHLPLGEDRRLTAPVRATWSTPLPGYRAVLTGYVVDSTSEHAHPHDDQELDPF</sequence>
<evidence type="ECO:0000313" key="6">
    <source>
        <dbReference type="Proteomes" id="UP001597024"/>
    </source>
</evidence>
<keyword evidence="3" id="KW-0804">Transcription</keyword>
<dbReference type="Proteomes" id="UP001597024">
    <property type="component" value="Unassembled WGS sequence"/>
</dbReference>
<organism evidence="5 6">
    <name type="scientific">Streptosporangium algeriense</name>
    <dbReference type="NCBI Taxonomy" id="1682748"/>
    <lineage>
        <taxon>Bacteria</taxon>
        <taxon>Bacillati</taxon>
        <taxon>Actinomycetota</taxon>
        <taxon>Actinomycetes</taxon>
        <taxon>Streptosporangiales</taxon>
        <taxon>Streptosporangiaceae</taxon>
        <taxon>Streptosporangium</taxon>
    </lineage>
</organism>
<comment type="caution">
    <text evidence="5">The sequence shown here is derived from an EMBL/GenBank/DDBJ whole genome shotgun (WGS) entry which is preliminary data.</text>
</comment>
<dbReference type="InterPro" id="IPR036390">
    <property type="entry name" value="WH_DNA-bd_sf"/>
</dbReference>
<dbReference type="InterPro" id="IPR008920">
    <property type="entry name" value="TF_FadR/GntR_C"/>
</dbReference>
<dbReference type="CDD" id="cd07377">
    <property type="entry name" value="WHTH_GntR"/>
    <property type="match status" value="1"/>
</dbReference>
<evidence type="ECO:0000256" key="3">
    <source>
        <dbReference type="ARBA" id="ARBA00023163"/>
    </source>
</evidence>
<dbReference type="PRINTS" id="PR00035">
    <property type="entry name" value="HTHGNTR"/>
</dbReference>
<reference evidence="6" key="1">
    <citation type="journal article" date="2019" name="Int. J. Syst. Evol. Microbiol.">
        <title>The Global Catalogue of Microorganisms (GCM) 10K type strain sequencing project: providing services to taxonomists for standard genome sequencing and annotation.</title>
        <authorList>
            <consortium name="The Broad Institute Genomics Platform"/>
            <consortium name="The Broad Institute Genome Sequencing Center for Infectious Disease"/>
            <person name="Wu L."/>
            <person name="Ma J."/>
        </authorList>
    </citation>
    <scope>NUCLEOTIDE SEQUENCE [LARGE SCALE GENOMIC DNA]</scope>
    <source>
        <strain evidence="6">CCUG 62974</strain>
    </source>
</reference>
<dbReference type="PROSITE" id="PS50949">
    <property type="entry name" value="HTH_GNTR"/>
    <property type="match status" value="1"/>
</dbReference>
<name>A0ABW3E146_9ACTN</name>
<evidence type="ECO:0000313" key="5">
    <source>
        <dbReference type="EMBL" id="MFD0889744.1"/>
    </source>
</evidence>
<protein>
    <submittedName>
        <fullName evidence="5">GntR family transcriptional regulator</fullName>
    </submittedName>
</protein>
<dbReference type="Gene3D" id="1.20.120.530">
    <property type="entry name" value="GntR ligand-binding domain-like"/>
    <property type="match status" value="1"/>
</dbReference>
<keyword evidence="1" id="KW-0805">Transcription regulation</keyword>
<dbReference type="SUPFAM" id="SSF48008">
    <property type="entry name" value="GntR ligand-binding domain-like"/>
    <property type="match status" value="1"/>
</dbReference>
<keyword evidence="6" id="KW-1185">Reference proteome</keyword>
<dbReference type="PANTHER" id="PTHR43537">
    <property type="entry name" value="TRANSCRIPTIONAL REGULATOR, GNTR FAMILY"/>
    <property type="match status" value="1"/>
</dbReference>
<proteinExistence type="predicted"/>
<dbReference type="InterPro" id="IPR011711">
    <property type="entry name" value="GntR_C"/>
</dbReference>
<dbReference type="EMBL" id="JBHTHX010002002">
    <property type="protein sequence ID" value="MFD0889744.1"/>
    <property type="molecule type" value="Genomic_DNA"/>
</dbReference>
<evidence type="ECO:0000256" key="1">
    <source>
        <dbReference type="ARBA" id="ARBA00023015"/>
    </source>
</evidence>
<dbReference type="PANTHER" id="PTHR43537:SF24">
    <property type="entry name" value="GLUCONATE OPERON TRANSCRIPTIONAL REPRESSOR"/>
    <property type="match status" value="1"/>
</dbReference>
<dbReference type="SUPFAM" id="SSF46785">
    <property type="entry name" value="Winged helix' DNA-binding domain"/>
    <property type="match status" value="1"/>
</dbReference>
<feature type="domain" description="HTH gntR-type" evidence="4">
    <location>
        <begin position="10"/>
        <end position="77"/>
    </location>
</feature>
<evidence type="ECO:0000259" key="4">
    <source>
        <dbReference type="PROSITE" id="PS50949"/>
    </source>
</evidence>
<accession>A0ABW3E146</accession>
<dbReference type="Pfam" id="PF07729">
    <property type="entry name" value="FCD"/>
    <property type="match status" value="1"/>
</dbReference>
<keyword evidence="2" id="KW-0238">DNA-binding</keyword>
<evidence type="ECO:0000256" key="2">
    <source>
        <dbReference type="ARBA" id="ARBA00023125"/>
    </source>
</evidence>